<dbReference type="Proteomes" id="UP000053105">
    <property type="component" value="Unassembled WGS sequence"/>
</dbReference>
<reference evidence="1 2" key="1">
    <citation type="submission" date="2015-07" db="EMBL/GenBank/DDBJ databases">
        <title>The genome of Melipona quadrifasciata.</title>
        <authorList>
            <person name="Pan H."/>
            <person name="Kapheim K."/>
        </authorList>
    </citation>
    <scope>NUCLEOTIDE SEQUENCE [LARGE SCALE GENOMIC DNA]</scope>
    <source>
        <strain evidence="1">0111107301</strain>
        <tissue evidence="1">Whole body</tissue>
    </source>
</reference>
<proteinExistence type="predicted"/>
<evidence type="ECO:0000313" key="1">
    <source>
        <dbReference type="EMBL" id="KOX68369.1"/>
    </source>
</evidence>
<gene>
    <name evidence="1" type="ORF">WN51_07590</name>
</gene>
<protein>
    <submittedName>
        <fullName evidence="1">Uncharacterized protein</fullName>
    </submittedName>
</protein>
<organism evidence="1 2">
    <name type="scientific">Melipona quadrifasciata</name>
    <dbReference type="NCBI Taxonomy" id="166423"/>
    <lineage>
        <taxon>Eukaryota</taxon>
        <taxon>Metazoa</taxon>
        <taxon>Ecdysozoa</taxon>
        <taxon>Arthropoda</taxon>
        <taxon>Hexapoda</taxon>
        <taxon>Insecta</taxon>
        <taxon>Pterygota</taxon>
        <taxon>Neoptera</taxon>
        <taxon>Endopterygota</taxon>
        <taxon>Hymenoptera</taxon>
        <taxon>Apocrita</taxon>
        <taxon>Aculeata</taxon>
        <taxon>Apoidea</taxon>
        <taxon>Anthophila</taxon>
        <taxon>Apidae</taxon>
        <taxon>Melipona</taxon>
    </lineage>
</organism>
<keyword evidence="2" id="KW-1185">Reference proteome</keyword>
<accession>A0A0M8ZS16</accession>
<dbReference type="AlphaFoldDB" id="A0A0M8ZS16"/>
<name>A0A0M8ZS16_9HYME</name>
<evidence type="ECO:0000313" key="2">
    <source>
        <dbReference type="Proteomes" id="UP000053105"/>
    </source>
</evidence>
<dbReference type="EMBL" id="KQ435933">
    <property type="protein sequence ID" value="KOX68369.1"/>
    <property type="molecule type" value="Genomic_DNA"/>
</dbReference>
<sequence length="74" mass="7924">MKSSERQTGPIPGKPSFFLDKPSLLNLAEAKPGQIITIHFPQQRGLTEGRQVSEVTKKKAAGAAVSTNAYTVTV</sequence>